<evidence type="ECO:0000313" key="7">
    <source>
        <dbReference type="EMBL" id="EAS49163.1"/>
    </source>
</evidence>
<dbReference type="AlphaFoldDB" id="Q1YGR2"/>
<dbReference type="InterPro" id="IPR050406">
    <property type="entry name" value="FGGY_Carb_Kinase"/>
</dbReference>
<dbReference type="GO" id="GO:0016773">
    <property type="term" value="F:phosphotransferase activity, alcohol group as acceptor"/>
    <property type="evidence" value="ECO:0007669"/>
    <property type="project" value="InterPro"/>
</dbReference>
<gene>
    <name evidence="7" type="ORF">SI859A1_02763</name>
</gene>
<dbReference type="OrthoDB" id="9805576at2"/>
<dbReference type="InterPro" id="IPR000577">
    <property type="entry name" value="Carb_kinase_FGGY"/>
</dbReference>
<dbReference type="CDD" id="cd07804">
    <property type="entry name" value="ASKHA_NBD_FGGY_RrXK-like"/>
    <property type="match status" value="1"/>
</dbReference>
<organism evidence="7 8">
    <name type="scientific">Aurantimonas manganoxydans (strain ATCC BAA-1229 / DSM 21871 / SI85-9A1)</name>
    <dbReference type="NCBI Taxonomy" id="287752"/>
    <lineage>
        <taxon>Bacteria</taxon>
        <taxon>Pseudomonadati</taxon>
        <taxon>Pseudomonadota</taxon>
        <taxon>Alphaproteobacteria</taxon>
        <taxon>Hyphomicrobiales</taxon>
        <taxon>Aurantimonadaceae</taxon>
        <taxon>Aurantimonas</taxon>
    </lineage>
</organism>
<dbReference type="InterPro" id="IPR043129">
    <property type="entry name" value="ATPase_NBD"/>
</dbReference>
<dbReference type="RefSeq" id="WP_009210583.1">
    <property type="nucleotide sequence ID" value="NZ_BBWP01000007.1"/>
</dbReference>
<name>Q1YGR2_AURMS</name>
<dbReference type="HOGENOM" id="CLU_009281_3_0_5"/>
<reference evidence="7 8" key="1">
    <citation type="journal article" date="2008" name="Appl. Environ. Microbiol.">
        <title>Genomic insights into Mn(II) oxidation by the marine alphaproteobacterium Aurantimonas sp. strain SI85-9A1.</title>
        <authorList>
            <person name="Dick G.J."/>
            <person name="Podell S."/>
            <person name="Johnson H.A."/>
            <person name="Rivera-Espinoza Y."/>
            <person name="Bernier-Latmani R."/>
            <person name="McCarthy J.K."/>
            <person name="Torpey J.W."/>
            <person name="Clement B.G."/>
            <person name="Gaasterland T."/>
            <person name="Tebo B.M."/>
        </authorList>
    </citation>
    <scope>NUCLEOTIDE SEQUENCE [LARGE SCALE GENOMIC DNA]</scope>
    <source>
        <strain evidence="7 8">SI85-9A1</strain>
    </source>
</reference>
<dbReference type="PROSITE" id="PS00445">
    <property type="entry name" value="FGGY_KINASES_2"/>
    <property type="match status" value="1"/>
</dbReference>
<evidence type="ECO:0000256" key="3">
    <source>
        <dbReference type="ARBA" id="ARBA00022777"/>
    </source>
</evidence>
<comment type="similarity">
    <text evidence="1 4">Belongs to the FGGY kinase family.</text>
</comment>
<dbReference type="Pfam" id="PF02782">
    <property type="entry name" value="FGGY_C"/>
    <property type="match status" value="1"/>
</dbReference>
<feature type="domain" description="Carbohydrate kinase FGGY N-terminal" evidence="5">
    <location>
        <begin position="5"/>
        <end position="248"/>
    </location>
</feature>
<dbReference type="GO" id="GO:0005975">
    <property type="term" value="P:carbohydrate metabolic process"/>
    <property type="evidence" value="ECO:0007669"/>
    <property type="project" value="InterPro"/>
</dbReference>
<keyword evidence="8" id="KW-1185">Reference proteome</keyword>
<dbReference type="GO" id="GO:0016301">
    <property type="term" value="F:kinase activity"/>
    <property type="evidence" value="ECO:0007669"/>
    <property type="project" value="UniProtKB-KW"/>
</dbReference>
<dbReference type="InterPro" id="IPR018484">
    <property type="entry name" value="FGGY_N"/>
</dbReference>
<dbReference type="InterPro" id="IPR018485">
    <property type="entry name" value="FGGY_C"/>
</dbReference>
<sequence length="498" mass="54085">MSGTYLGIDVGTFETKGVLVVGDGRILAQARRSHRLIVPRPGWAEHDPESDWWGEFAAISRELLAEADLPATAIRAVGASGIGPCMLPVDRFGNPLMNAVLYGVDTRAHAEIAELNERIGLDTLFERTGNALTSQSVGPKILWLKRHRPEIYAQADGFVNSTTFLVERLTGRRVIDHYSAGSFQPLYDVEHQDWSDTLMDGIVERERMPELLWTTEIAGRVTPAAAEATGLAVGTPVIAGTIDAAAEAMSVGVSRPGETMMMYGSTVFIIQVTEDRARDPRLWYAPWLFPGRHALMSGLATSGTLTQWFRNRFARDLPSETAMGALAAEAAQSPPGSRGLIILPYFSGERTPIHDPHAKGIIFGLDLTHERGDLFRAVLEGIAYGVRHVIDTYVESDHPPSILAAVGGGTKNAVWSQAVSDICGTDQLLRRETVGASLGSAFLAGLGVGDLVEADIDRWNPQTGAIVPRTEHAPLYAAGFRTYRELYERTKDLMQAGA</sequence>
<dbReference type="PANTHER" id="PTHR43095">
    <property type="entry name" value="SUGAR KINASE"/>
    <property type="match status" value="1"/>
</dbReference>
<dbReference type="PIRSF" id="PIRSF000538">
    <property type="entry name" value="GlpK"/>
    <property type="match status" value="1"/>
</dbReference>
<dbReference type="Pfam" id="PF00370">
    <property type="entry name" value="FGGY_N"/>
    <property type="match status" value="1"/>
</dbReference>
<evidence type="ECO:0000259" key="5">
    <source>
        <dbReference type="Pfam" id="PF00370"/>
    </source>
</evidence>
<keyword evidence="3 4" id="KW-0418">Kinase</keyword>
<dbReference type="Proteomes" id="UP000000321">
    <property type="component" value="Unassembled WGS sequence"/>
</dbReference>
<dbReference type="Gene3D" id="3.30.420.40">
    <property type="match status" value="2"/>
</dbReference>
<evidence type="ECO:0000259" key="6">
    <source>
        <dbReference type="Pfam" id="PF02782"/>
    </source>
</evidence>
<evidence type="ECO:0000256" key="1">
    <source>
        <dbReference type="ARBA" id="ARBA00009156"/>
    </source>
</evidence>
<comment type="caution">
    <text evidence="7">The sequence shown here is derived from an EMBL/GenBank/DDBJ whole genome shotgun (WGS) entry which is preliminary data.</text>
</comment>
<proteinExistence type="inferred from homology"/>
<protein>
    <submittedName>
        <fullName evidence="7">Carbohydrate kinase, FggY</fullName>
    </submittedName>
</protein>
<keyword evidence="2 4" id="KW-0808">Transferase</keyword>
<dbReference type="BioCyc" id="AURANTIMONAS:SI859A1_02763-MONOMER"/>
<dbReference type="SUPFAM" id="SSF53067">
    <property type="entry name" value="Actin-like ATPase domain"/>
    <property type="match status" value="2"/>
</dbReference>
<feature type="domain" description="Carbohydrate kinase FGGY C-terminal" evidence="6">
    <location>
        <begin position="284"/>
        <end position="445"/>
    </location>
</feature>
<dbReference type="PANTHER" id="PTHR43095:SF5">
    <property type="entry name" value="XYLULOSE KINASE"/>
    <property type="match status" value="1"/>
</dbReference>
<evidence type="ECO:0000256" key="2">
    <source>
        <dbReference type="ARBA" id="ARBA00022679"/>
    </source>
</evidence>
<dbReference type="InterPro" id="IPR018483">
    <property type="entry name" value="Carb_kinase_FGGY_CS"/>
</dbReference>
<dbReference type="EMBL" id="AAPJ01000005">
    <property type="protein sequence ID" value="EAS49163.1"/>
    <property type="molecule type" value="Genomic_DNA"/>
</dbReference>
<evidence type="ECO:0000256" key="4">
    <source>
        <dbReference type="RuleBase" id="RU003733"/>
    </source>
</evidence>
<evidence type="ECO:0000313" key="8">
    <source>
        <dbReference type="Proteomes" id="UP000000321"/>
    </source>
</evidence>
<accession>Q1YGR2</accession>